<evidence type="ECO:0000259" key="9">
    <source>
        <dbReference type="Pfam" id="PF03460"/>
    </source>
</evidence>
<reference evidence="10 11" key="1">
    <citation type="journal article" date="2019" name="Int. J. Syst. Evol. Microbiol.">
        <title>The Global Catalogue of Microorganisms (GCM) 10K type strain sequencing project: providing services to taxonomists for standard genome sequencing and annotation.</title>
        <authorList>
            <consortium name="The Broad Institute Genomics Platform"/>
            <consortium name="The Broad Institute Genome Sequencing Center for Infectious Disease"/>
            <person name="Wu L."/>
            <person name="Ma J."/>
        </authorList>
    </citation>
    <scope>NUCLEOTIDE SEQUENCE [LARGE SCALE GENOMIC DNA]</scope>
    <source>
        <strain evidence="10 11">CGMCC 1.10593</strain>
    </source>
</reference>
<keyword evidence="3" id="KW-0349">Heme</keyword>
<dbReference type="InterPro" id="IPR051329">
    <property type="entry name" value="NIR_SIR_4Fe-4S"/>
</dbReference>
<dbReference type="InterPro" id="IPR006067">
    <property type="entry name" value="NO2/SO3_Rdtase_4Fe4S_dom"/>
</dbReference>
<evidence type="ECO:0000256" key="2">
    <source>
        <dbReference type="ARBA" id="ARBA00022485"/>
    </source>
</evidence>
<evidence type="ECO:0000256" key="4">
    <source>
        <dbReference type="ARBA" id="ARBA00022723"/>
    </source>
</evidence>
<dbReference type="Gene3D" id="3.30.413.10">
    <property type="entry name" value="Sulfite Reductase Hemoprotein, domain 1"/>
    <property type="match status" value="2"/>
</dbReference>
<dbReference type="PROSITE" id="PS00365">
    <property type="entry name" value="NIR_SIR"/>
    <property type="match status" value="1"/>
</dbReference>
<dbReference type="AlphaFoldDB" id="A0ABD6DC31"/>
<gene>
    <name evidence="10" type="ORF">ACFSBW_11260</name>
</gene>
<protein>
    <submittedName>
        <fullName evidence="10">Nitrite/sulfite reductase</fullName>
        <ecNumber evidence="10">1.8.7.1</ecNumber>
    </submittedName>
</protein>
<feature type="domain" description="Nitrite/Sulfite reductase ferredoxin-like" evidence="9">
    <location>
        <begin position="344"/>
        <end position="406"/>
    </location>
</feature>
<proteinExistence type="inferred from homology"/>
<keyword evidence="11" id="KW-1185">Reference proteome</keyword>
<dbReference type="PANTHER" id="PTHR32439:SF0">
    <property type="entry name" value="FERREDOXIN--NITRITE REDUCTASE, CHLOROPLASTIC"/>
    <property type="match status" value="1"/>
</dbReference>
<keyword evidence="7" id="KW-0411">Iron-sulfur</keyword>
<dbReference type="InterPro" id="IPR006066">
    <property type="entry name" value="NO2/SO3_Rdtase_FeS/sirohaem_BS"/>
</dbReference>
<dbReference type="GO" id="GO:0051539">
    <property type="term" value="F:4 iron, 4 sulfur cluster binding"/>
    <property type="evidence" value="ECO:0007669"/>
    <property type="project" value="UniProtKB-KW"/>
</dbReference>
<keyword evidence="5 10" id="KW-0560">Oxidoreductase</keyword>
<accession>A0ABD6DC31</accession>
<evidence type="ECO:0000313" key="11">
    <source>
        <dbReference type="Proteomes" id="UP001597052"/>
    </source>
</evidence>
<dbReference type="InterPro" id="IPR045854">
    <property type="entry name" value="NO2/SO3_Rdtase_4Fe4S_sf"/>
</dbReference>
<evidence type="ECO:0000256" key="5">
    <source>
        <dbReference type="ARBA" id="ARBA00023002"/>
    </source>
</evidence>
<dbReference type="Gene3D" id="3.90.480.20">
    <property type="match status" value="1"/>
</dbReference>
<evidence type="ECO:0000256" key="7">
    <source>
        <dbReference type="ARBA" id="ARBA00023014"/>
    </source>
</evidence>
<evidence type="ECO:0000256" key="6">
    <source>
        <dbReference type="ARBA" id="ARBA00023004"/>
    </source>
</evidence>
<dbReference type="RefSeq" id="WP_256395183.1">
    <property type="nucleotide sequence ID" value="NZ_JANHDJ010000002.1"/>
</dbReference>
<dbReference type="PRINTS" id="PR00397">
    <property type="entry name" value="SIROHAEM"/>
</dbReference>
<dbReference type="SUPFAM" id="SSF55124">
    <property type="entry name" value="Nitrite/Sulfite reductase N-terminal domain-like"/>
    <property type="match status" value="2"/>
</dbReference>
<evidence type="ECO:0000313" key="10">
    <source>
        <dbReference type="EMBL" id="MFD1642451.1"/>
    </source>
</evidence>
<dbReference type="EC" id="1.8.7.1" evidence="10"/>
<dbReference type="GO" id="GO:0046872">
    <property type="term" value="F:metal ion binding"/>
    <property type="evidence" value="ECO:0007669"/>
    <property type="project" value="UniProtKB-KW"/>
</dbReference>
<dbReference type="Proteomes" id="UP001597052">
    <property type="component" value="Unassembled WGS sequence"/>
</dbReference>
<organism evidence="10 11">
    <name type="scientific">Halohasta litorea</name>
    <dbReference type="NCBI Taxonomy" id="869891"/>
    <lineage>
        <taxon>Archaea</taxon>
        <taxon>Methanobacteriati</taxon>
        <taxon>Methanobacteriota</taxon>
        <taxon>Stenosarchaea group</taxon>
        <taxon>Halobacteria</taxon>
        <taxon>Halobacteriales</taxon>
        <taxon>Haloferacaceae</taxon>
        <taxon>Halohasta</taxon>
    </lineage>
</organism>
<dbReference type="Pfam" id="PF03460">
    <property type="entry name" value="NIR_SIR_ferr"/>
    <property type="match status" value="2"/>
</dbReference>
<keyword evidence="4" id="KW-0479">Metal-binding</keyword>
<evidence type="ECO:0000259" key="8">
    <source>
        <dbReference type="Pfam" id="PF01077"/>
    </source>
</evidence>
<evidence type="ECO:0000256" key="3">
    <source>
        <dbReference type="ARBA" id="ARBA00022617"/>
    </source>
</evidence>
<feature type="domain" description="Nitrite/sulphite reductase 4Fe-4S" evidence="8">
    <location>
        <begin position="419"/>
        <end position="563"/>
    </location>
</feature>
<dbReference type="InterPro" id="IPR036136">
    <property type="entry name" value="Nit/Sulf_reduc_fer-like_dom_sf"/>
</dbReference>
<feature type="domain" description="Nitrite/sulphite reductase 4Fe-4S" evidence="8">
    <location>
        <begin position="139"/>
        <end position="309"/>
    </location>
</feature>
<keyword evidence="6" id="KW-0408">Iron</keyword>
<comment type="caution">
    <text evidence="10">The sequence shown here is derived from an EMBL/GenBank/DDBJ whole genome shotgun (WGS) entry which is preliminary data.</text>
</comment>
<dbReference type="InterPro" id="IPR005117">
    <property type="entry name" value="NiRdtase/SiRdtase_haem-b_fer"/>
</dbReference>
<name>A0ABD6DC31_9EURY</name>
<dbReference type="EMBL" id="JBHUDM010000002">
    <property type="protein sequence ID" value="MFD1642451.1"/>
    <property type="molecule type" value="Genomic_DNA"/>
</dbReference>
<keyword evidence="2" id="KW-0004">4Fe-4S</keyword>
<dbReference type="SUPFAM" id="SSF56014">
    <property type="entry name" value="Nitrite and sulphite reductase 4Fe-4S domain-like"/>
    <property type="match status" value="2"/>
</dbReference>
<evidence type="ECO:0000256" key="1">
    <source>
        <dbReference type="ARBA" id="ARBA00010429"/>
    </source>
</evidence>
<dbReference type="GO" id="GO:0050311">
    <property type="term" value="F:sulfite reductase (ferredoxin) activity"/>
    <property type="evidence" value="ECO:0007669"/>
    <property type="project" value="UniProtKB-EC"/>
</dbReference>
<dbReference type="PANTHER" id="PTHR32439">
    <property type="entry name" value="FERREDOXIN--NITRITE REDUCTASE, CHLOROPLASTIC"/>
    <property type="match status" value="1"/>
</dbReference>
<dbReference type="Pfam" id="PF01077">
    <property type="entry name" value="NIR_SIR"/>
    <property type="match status" value="2"/>
</dbReference>
<feature type="domain" description="Nitrite/Sulfite reductase ferredoxin-like" evidence="9">
    <location>
        <begin position="54"/>
        <end position="129"/>
    </location>
</feature>
<sequence>MSQKKKEEYKDGLYGDEVREKLIEFAEQGYDSIPDDEKDAWLSRFKFWGVFAHRSGQEGYFMMRLTNCNGILEPGQLRAIGEVARDYAQGPVGNPEYGNGWIDFTTRQSVQLHWVKLEDVPKVWEKLESVGVTTRSAGGDTMRNISGCPVAGKAIDELIDTLPILERFQEEIRGDNALCNMPRKFNISITGTPEGGAQDSINDIGLEPAKKEIDVSESDSEASQTESDAGEEVLGFNVRVGGGLGGHEPRVARALNVFVEPDNAYEVVRGFVELYHDHGNREVRSKNRSRFFVDDKGTDWIRETLQEEYVDFELKTGGKDMRENYTYNAGRSSEDGKFDYLGVHEQKDGNCYVGINVAVGRMEAPEVIRLADLAEEYGSGEIRLTRRQNPIIVDVDPDRVDELLRKPLLHKHKPEPNPFVRGAMACTGTEFCSLALAETKTRMAAMLRWLRDNVDLPDDVDQLKIHFSGCTADCGQANTADIGLIGMRGRKDGEMVEALDIGVGGGIGEEPSFVNWIRQRVPADEVPGALKNLVQAFAAHRFEGQTFREWVDATGDEMLIELSEPEETNYEDPCLHDAKQSWYPFAEDDEPQSTQGIAHADD</sequence>
<comment type="similarity">
    <text evidence="1">Belongs to the nitrite and sulfite reductase 4Fe-4S domain family.</text>
</comment>